<feature type="region of interest" description="Disordered" evidence="1">
    <location>
        <begin position="316"/>
        <end position="340"/>
    </location>
</feature>
<proteinExistence type="predicted"/>
<dbReference type="RefSeq" id="WP_074813916.1">
    <property type="nucleotide sequence ID" value="NZ_FOJX01000003.1"/>
</dbReference>
<name>A0A1I0WLU1_SELRU</name>
<gene>
    <name evidence="2" type="ORF">SAMN05216587_10351</name>
</gene>
<accession>A0A1I0WLU1</accession>
<evidence type="ECO:0000256" key="1">
    <source>
        <dbReference type="SAM" id="MobiDB-lite"/>
    </source>
</evidence>
<evidence type="ECO:0000313" key="2">
    <source>
        <dbReference type="EMBL" id="SFA88926.1"/>
    </source>
</evidence>
<dbReference type="EMBL" id="FOJX01000003">
    <property type="protein sequence ID" value="SFA88926.1"/>
    <property type="molecule type" value="Genomic_DNA"/>
</dbReference>
<dbReference type="AlphaFoldDB" id="A0A1I0WLU1"/>
<protein>
    <submittedName>
        <fullName evidence="2">Uncharacterized protein</fullName>
    </submittedName>
</protein>
<evidence type="ECO:0000313" key="3">
    <source>
        <dbReference type="Proteomes" id="UP000183843"/>
    </source>
</evidence>
<sequence>MDVLNSARIIDVGYVPDDCHYWFVRTQGGRLFKEFCKESYIAVGWNDINIDTIKDFTPYKSLYNVIEKYYPHEQRKGLTTSHLNNFVNKMQINDIVIIPSRGSQLLAFGIITSDAYEDTNTSNCEFLKRRKVNWIKTYSIKELDPALSIIKYKEATISCVDKLSNLIDRHLAGFLYKKGDLTTLVFDAGIDGDIPYINVSNFMNSLIKLVNDYYPDVPADEIYLKINMQSRGKFQISCKVAGVIFLIATALWNCGFKNESSITFKTDIGTIEHKSKGPTFIDEIIKYQDAAQEREMRRKHEQIKIDEEQFMLDQKKLKASLPPGEPEQGELPFENEQKQP</sequence>
<dbReference type="Proteomes" id="UP000183843">
    <property type="component" value="Unassembled WGS sequence"/>
</dbReference>
<reference evidence="2 3" key="1">
    <citation type="submission" date="2016-10" db="EMBL/GenBank/DDBJ databases">
        <authorList>
            <person name="de Groot N.N."/>
        </authorList>
    </citation>
    <scope>NUCLEOTIDE SEQUENCE [LARGE SCALE GENOMIC DNA]</scope>
    <source>
        <strain evidence="2 3">L14</strain>
    </source>
</reference>
<organism evidence="2 3">
    <name type="scientific">Selenomonas ruminantium</name>
    <dbReference type="NCBI Taxonomy" id="971"/>
    <lineage>
        <taxon>Bacteria</taxon>
        <taxon>Bacillati</taxon>
        <taxon>Bacillota</taxon>
        <taxon>Negativicutes</taxon>
        <taxon>Selenomonadales</taxon>
        <taxon>Selenomonadaceae</taxon>
        <taxon>Selenomonas</taxon>
    </lineage>
</organism>